<dbReference type="InterPro" id="IPR015659">
    <property type="entry name" value="Proline_oxidase"/>
</dbReference>
<gene>
    <name evidence="7" type="ORF">RDB_LOCUS48486</name>
</gene>
<feature type="compositionally biased region" description="Acidic residues" evidence="5">
    <location>
        <begin position="1982"/>
        <end position="1992"/>
    </location>
</feature>
<dbReference type="GO" id="GO:0071949">
    <property type="term" value="F:FAD binding"/>
    <property type="evidence" value="ECO:0007669"/>
    <property type="project" value="TreeGrafter"/>
</dbReference>
<dbReference type="PANTHER" id="PTHR13914:SF0">
    <property type="entry name" value="PROLINE DEHYDROGENASE 1, MITOCHONDRIAL"/>
    <property type="match status" value="1"/>
</dbReference>
<feature type="domain" description="Proline dehydrogenase" evidence="6">
    <location>
        <begin position="133"/>
        <end position="513"/>
    </location>
</feature>
<dbReference type="Pfam" id="PF01619">
    <property type="entry name" value="Pro_dh"/>
    <property type="match status" value="3"/>
</dbReference>
<evidence type="ECO:0000256" key="5">
    <source>
        <dbReference type="SAM" id="MobiDB-lite"/>
    </source>
</evidence>
<organism evidence="7 8">
    <name type="scientific">Rhizoctonia solani</name>
    <dbReference type="NCBI Taxonomy" id="456999"/>
    <lineage>
        <taxon>Eukaryota</taxon>
        <taxon>Fungi</taxon>
        <taxon>Dikarya</taxon>
        <taxon>Basidiomycota</taxon>
        <taxon>Agaricomycotina</taxon>
        <taxon>Agaricomycetes</taxon>
        <taxon>Cantharellales</taxon>
        <taxon>Ceratobasidiaceae</taxon>
        <taxon>Rhizoctonia</taxon>
    </lineage>
</organism>
<dbReference type="SUPFAM" id="SSF51730">
    <property type="entry name" value="FAD-linked oxidoreductase"/>
    <property type="match status" value="2"/>
</dbReference>
<feature type="domain" description="Proline dehydrogenase" evidence="6">
    <location>
        <begin position="840"/>
        <end position="898"/>
    </location>
</feature>
<comment type="caution">
    <text evidence="7">The sequence shown here is derived from an EMBL/GenBank/DDBJ whole genome shotgun (WGS) entry which is preliminary data.</text>
</comment>
<evidence type="ECO:0000256" key="4">
    <source>
        <dbReference type="ARBA" id="ARBA00023062"/>
    </source>
</evidence>
<feature type="region of interest" description="Disordered" evidence="5">
    <location>
        <begin position="1972"/>
        <end position="1998"/>
    </location>
</feature>
<accession>A0A8H3ARN2</accession>
<dbReference type="Gene3D" id="3.20.20.80">
    <property type="entry name" value="Glycosidases"/>
    <property type="match status" value="1"/>
</dbReference>
<feature type="compositionally biased region" description="Low complexity" evidence="5">
    <location>
        <begin position="1819"/>
        <end position="1843"/>
    </location>
</feature>
<dbReference type="Proteomes" id="UP000663888">
    <property type="component" value="Unassembled WGS sequence"/>
</dbReference>
<dbReference type="GO" id="GO:0004657">
    <property type="term" value="F:proline dehydrogenase activity"/>
    <property type="evidence" value="ECO:0007669"/>
    <property type="project" value="UniProtKB-EC"/>
</dbReference>
<dbReference type="PANTHER" id="PTHR13914">
    <property type="entry name" value="PROLINE OXIDASE"/>
    <property type="match status" value="1"/>
</dbReference>
<evidence type="ECO:0000313" key="7">
    <source>
        <dbReference type="EMBL" id="CAE6440062.1"/>
    </source>
</evidence>
<proteinExistence type="inferred from homology"/>
<feature type="region of interest" description="Disordered" evidence="5">
    <location>
        <begin position="1579"/>
        <end position="1855"/>
    </location>
</feature>
<protein>
    <recommendedName>
        <fullName evidence="2">proline dehydrogenase</fullName>
        <ecNumber evidence="2">1.5.5.2</ecNumber>
    </recommendedName>
</protein>
<feature type="compositionally biased region" description="Polar residues" evidence="5">
    <location>
        <begin position="1691"/>
        <end position="1716"/>
    </location>
</feature>
<evidence type="ECO:0000259" key="6">
    <source>
        <dbReference type="Pfam" id="PF01619"/>
    </source>
</evidence>
<feature type="compositionally biased region" description="Basic and acidic residues" evidence="5">
    <location>
        <begin position="2057"/>
        <end position="2072"/>
    </location>
</feature>
<feature type="compositionally biased region" description="Pro residues" evidence="5">
    <location>
        <begin position="1479"/>
        <end position="1490"/>
    </location>
</feature>
<dbReference type="EC" id="1.5.5.2" evidence="2"/>
<reference evidence="7" key="1">
    <citation type="submission" date="2021-01" db="EMBL/GenBank/DDBJ databases">
        <authorList>
            <person name="Kaushik A."/>
        </authorList>
    </citation>
    <scope>NUCLEOTIDE SEQUENCE</scope>
    <source>
        <strain evidence="7">AG4-R118</strain>
    </source>
</reference>
<feature type="domain" description="Proline dehydrogenase" evidence="6">
    <location>
        <begin position="583"/>
        <end position="796"/>
    </location>
</feature>
<feature type="region of interest" description="Disordered" evidence="5">
    <location>
        <begin position="1314"/>
        <end position="1535"/>
    </location>
</feature>
<sequence>MLRTCTRRAPRISPVSHLAHSARKLHTSPNLPKSSRLVWGLGASTAVLGVAGMTIYADSNTSPPGTTTLSSLARSYLVYSLCSVPPLVNHSPSILNTCASIPGLRELSEAVVRRTFFAQFVGGDSLPDTLPLITSLRQQNTGTLLVYSVEADGDAKGAQWEKNVQEILASVNFAGDFEDTRTGGRKTWVAVKLTALLPSPDSLRRLSTFLLTSRSKSNVPYPGTPDATDVAFFKHGTVRSSTELSDEDIAALHGLYQNLRQICAQAKKRGVRITVDAEHSWYQPGIDAFVTALSREYNQPSAEGESKIPNGQPVVYGTYQAYLRRTPMHLAHAMDDAKKHGYSLGVKLVRGAYHGQEIAYHGKRMATAKPGEQVESDPAVWSYKHETDHCFNEAAESLIQHGAASLASKNPRQPKLGLLFGTHNKQSCQHVLDCMVSSGLAHKNKDGLAEVEPGVEDMVCFGQLYGMRDELTNWIASVFKSDSPMAFKYLPYGALAEVMPYLSRRAIENQSVLSGEGGAASERKRAGELILPTLVNWSPAILEACASIPGVREISQAVVRRTFFAQFVGGDTCDDTLPLIISLRKQNKGTLLAYSVEVDEIGGGRADQWKKNVEEMVASVEFAADFEDTQKGSRKTWVAIKLSALVPSADSLKRMSKFLIESRPKDEVPFPGTPGSFDMVVFRGEKGPLIEGGLTEEDIESLRTLYKDLRIVCSRAKERGIRLIFDAEHTWYQPGIDAFVLALSREFNKPSSGDRLNEQPLVYATYQAYLKRTPEHLSRSIQDAQNFGYVLGVKLSPGYFREQPVWERLTDFIANRDRDTIWDSQCAILTADDRIIINEGVEEHLCFGQLYGMRDDLTDWMVRTVEAKSPMVLKYVPYGALADVMPYLARRAIENRSVLGGEGGATTERRMVGQKIKKRIFGADPTTIRGKFLVGYQGWFTCPGDGPVLVQGNEWAHWTDNDGQFNAELLPDPEYYSPGDLVVMPRAQHKLYSSRNPAIIRRHMNIMAMHGIDGLFVTRRGSEIAAAYQPGGNGIGIMKLRSEGINTLFRAAEAEGRVVSIMYDLNGLPSHQIEPWVAGDWDFMLHSKHAIESPAYVREHGQPVVALWSVGFKHAGQDPEMIMRLINRIREMAGGAYIILGVPITWQKQDQNWQAVYSVADAIAPMCIGTLLDEEGINNYSKTVQHPGVEALKSAQHKTDYVGVVWPGNEGELTINTGMSTGPAPRQDGAFLWRQIYNAHKDGVRFMYAEMFDGFEEGTAILPSLGAQNDNTPSDWYLRICSYASEALKGEKRLYEEFPRKEIFEYWSTRPHYEEHQEQGAAGGSSSGNQTGAPALSPLPAPARTQTRGMTVDIADAPPPYSLEADASPAPASGSFTAEPESIPSGPVNPVPAPASYQGPLPSTDRPPASRVDSTHSVGSHGSYPGQHRPDPIAVPGAAPLGVAIQTPTPYTEHGLGQAPTGFPSGPAPPMPGLGGAGSPPPMHTRPPQHPSTASRPTTAPRPPSRPGRPSSSSGGHPSPPPGTFPSPGGSGMHHITAQMGVMGVGPNRPAPEHVFAGAGQPRPPMHQMTGVPSSPFEGVNFPGRFGAQESKYGTQDPGPGLFGPTSSIPPTPSSGGIPGSPFYPAPLQGGGPHSPGPMHQHSPGPAHQHSPGPVHQNTLAGSPHPMSPPPGPHHQSTIGPGQQHHAPSPHHQNSIGPGPHHQNTLGLGPHHQNTLGPGQSQPPPQPSFHTHQPYVPPGQHTPGSGPGQYPQGPAGQYTPNQGSSGHHSGGSTPQSWAGSNHPSYPNSPYGHPQTPGGHSQAGYSPAVGGSGYPPQAPGHPGQQPHGPVAQQPQPGQAGYIQQMGQAQHPQWETVPGGQYIGSALGTIGKFTGEENKKKIEQGIGSALNVVGFPQSKALAVAGWFGLRVALTGLCYLEYRWDLATRSSKLETKREKEAPQLPVTEPELPVTVAERPEPELVICEKAPTESDRIEFPRMDPDPPADAETENDAESGGRVLRKISMSSVDSDGTVWSECQTPAQTSVELPIELSEGAMEMETPRPGEEQWFSAAQDEVLVKSEPEPEPEPERKCPPLRRKRSKYGACPLVLRKSSASLYVSPVTAKTEAP</sequence>
<dbReference type="GO" id="GO:0010133">
    <property type="term" value="P:L-proline catabolic process to L-glutamate"/>
    <property type="evidence" value="ECO:0007669"/>
    <property type="project" value="TreeGrafter"/>
</dbReference>
<keyword evidence="4" id="KW-0642">Proline metabolism</keyword>
<feature type="region of interest" description="Disordered" evidence="5">
    <location>
        <begin position="2057"/>
        <end position="2077"/>
    </location>
</feature>
<keyword evidence="3" id="KW-0560">Oxidoreductase</keyword>
<feature type="compositionally biased region" description="Polar residues" evidence="5">
    <location>
        <begin position="1773"/>
        <end position="1787"/>
    </location>
</feature>
<dbReference type="GO" id="GO:0005739">
    <property type="term" value="C:mitochondrion"/>
    <property type="evidence" value="ECO:0007669"/>
    <property type="project" value="TreeGrafter"/>
</dbReference>
<evidence type="ECO:0000256" key="3">
    <source>
        <dbReference type="ARBA" id="ARBA00023002"/>
    </source>
</evidence>
<feature type="compositionally biased region" description="Low complexity" evidence="5">
    <location>
        <begin position="1508"/>
        <end position="1517"/>
    </location>
</feature>
<dbReference type="EMBL" id="CAJMWX010000958">
    <property type="protein sequence ID" value="CAE6440062.1"/>
    <property type="molecule type" value="Genomic_DNA"/>
</dbReference>
<name>A0A8H3ARN2_9AGAM</name>
<evidence type="ECO:0000313" key="8">
    <source>
        <dbReference type="Proteomes" id="UP000663888"/>
    </source>
</evidence>
<dbReference type="InterPro" id="IPR002872">
    <property type="entry name" value="Proline_DH_dom"/>
</dbReference>
<evidence type="ECO:0000256" key="2">
    <source>
        <dbReference type="ARBA" id="ARBA00012695"/>
    </source>
</evidence>
<comment type="similarity">
    <text evidence="1">Belongs to the proline oxidase family.</text>
</comment>
<evidence type="ECO:0000256" key="1">
    <source>
        <dbReference type="ARBA" id="ARBA00005869"/>
    </source>
</evidence>
<feature type="compositionally biased region" description="Low complexity" evidence="5">
    <location>
        <begin position="1327"/>
        <end position="1338"/>
    </location>
</feature>
<dbReference type="Gene3D" id="3.20.20.220">
    <property type="match status" value="3"/>
</dbReference>
<dbReference type="InterPro" id="IPR029041">
    <property type="entry name" value="FAD-linked_oxidoreductase-like"/>
</dbReference>
<feature type="compositionally biased region" description="Low complexity" evidence="5">
    <location>
        <begin position="1742"/>
        <end position="1772"/>
    </location>
</feature>